<organism evidence="2 3">
    <name type="scientific">Oceanithermus desulfurans NBRC 100063</name>
    <dbReference type="NCBI Taxonomy" id="1227550"/>
    <lineage>
        <taxon>Bacteria</taxon>
        <taxon>Thermotogati</taxon>
        <taxon>Deinococcota</taxon>
        <taxon>Deinococci</taxon>
        <taxon>Thermales</taxon>
        <taxon>Thermaceae</taxon>
        <taxon>Oceanithermus</taxon>
    </lineage>
</organism>
<dbReference type="EMBL" id="BJXN01000003">
    <property type="protein sequence ID" value="GEM89191.1"/>
    <property type="molecule type" value="Genomic_DNA"/>
</dbReference>
<gene>
    <name evidence="2" type="ORF">ODE01S_06250</name>
</gene>
<dbReference type="AlphaFoldDB" id="A0A511RHR3"/>
<accession>A0A511RHR3</accession>
<proteinExistence type="predicted"/>
<keyword evidence="1" id="KW-0472">Membrane</keyword>
<sequence>MTPGAAALLRLALWALPLVLGYLAGRSWGRFRVLGGLLLGALAIGALVKPFPLGWVLIVLGFLGGVPLGRR</sequence>
<dbReference type="Proteomes" id="UP000321827">
    <property type="component" value="Unassembled WGS sequence"/>
</dbReference>
<reference evidence="2 3" key="1">
    <citation type="submission" date="2019-07" db="EMBL/GenBank/DDBJ databases">
        <title>Whole genome shotgun sequence of Oceanithermus desulfurans NBRC 100063.</title>
        <authorList>
            <person name="Hosoyama A."/>
            <person name="Uohara A."/>
            <person name="Ohji S."/>
            <person name="Ichikawa N."/>
        </authorList>
    </citation>
    <scope>NUCLEOTIDE SEQUENCE [LARGE SCALE GENOMIC DNA]</scope>
    <source>
        <strain evidence="2 3">NBRC 100063</strain>
    </source>
</reference>
<name>A0A511RHR3_9DEIN</name>
<protein>
    <submittedName>
        <fullName evidence="2">Uncharacterized protein</fullName>
    </submittedName>
</protein>
<dbReference type="RefSeq" id="WP_147145732.1">
    <property type="nucleotide sequence ID" value="NZ_BJXN01000003.1"/>
</dbReference>
<keyword evidence="1" id="KW-1133">Transmembrane helix</keyword>
<keyword evidence="1" id="KW-0812">Transmembrane</keyword>
<feature type="transmembrane region" description="Helical" evidence="1">
    <location>
        <begin position="37"/>
        <end position="63"/>
    </location>
</feature>
<comment type="caution">
    <text evidence="2">The sequence shown here is derived from an EMBL/GenBank/DDBJ whole genome shotgun (WGS) entry which is preliminary data.</text>
</comment>
<evidence type="ECO:0000256" key="1">
    <source>
        <dbReference type="SAM" id="Phobius"/>
    </source>
</evidence>
<evidence type="ECO:0000313" key="2">
    <source>
        <dbReference type="EMBL" id="GEM89191.1"/>
    </source>
</evidence>
<evidence type="ECO:0000313" key="3">
    <source>
        <dbReference type="Proteomes" id="UP000321827"/>
    </source>
</evidence>